<evidence type="ECO:0000313" key="4">
    <source>
        <dbReference type="Proteomes" id="UP000266385"/>
    </source>
</evidence>
<dbReference type="Proteomes" id="UP000266385">
    <property type="component" value="Unassembled WGS sequence"/>
</dbReference>
<proteinExistence type="predicted"/>
<accession>A0A399RCY5</accession>
<feature type="transmembrane region" description="Helical" evidence="2">
    <location>
        <begin position="146"/>
        <end position="166"/>
    </location>
</feature>
<dbReference type="RefSeq" id="WP_119376846.1">
    <property type="nucleotide sequence ID" value="NZ_QWFX01000013.1"/>
</dbReference>
<keyword evidence="2" id="KW-0812">Transmembrane</keyword>
<organism evidence="3 4">
    <name type="scientific">Henriciella mobilis</name>
    <dbReference type="NCBI Taxonomy" id="2305467"/>
    <lineage>
        <taxon>Bacteria</taxon>
        <taxon>Pseudomonadati</taxon>
        <taxon>Pseudomonadota</taxon>
        <taxon>Alphaproteobacteria</taxon>
        <taxon>Hyphomonadales</taxon>
        <taxon>Hyphomonadaceae</taxon>
        <taxon>Henriciella</taxon>
    </lineage>
</organism>
<evidence type="ECO:0000256" key="2">
    <source>
        <dbReference type="SAM" id="Phobius"/>
    </source>
</evidence>
<evidence type="ECO:0000313" key="3">
    <source>
        <dbReference type="EMBL" id="RIJ28311.1"/>
    </source>
</evidence>
<dbReference type="EMBL" id="QWFX01000013">
    <property type="protein sequence ID" value="RIJ28311.1"/>
    <property type="molecule type" value="Genomic_DNA"/>
</dbReference>
<keyword evidence="2" id="KW-1133">Transmembrane helix</keyword>
<evidence type="ECO:0000256" key="1">
    <source>
        <dbReference type="SAM" id="MobiDB-lite"/>
    </source>
</evidence>
<feature type="transmembrane region" description="Helical" evidence="2">
    <location>
        <begin position="54"/>
        <end position="72"/>
    </location>
</feature>
<dbReference type="OrthoDB" id="268559at2"/>
<keyword evidence="2" id="KW-0472">Membrane</keyword>
<feature type="region of interest" description="Disordered" evidence="1">
    <location>
        <begin position="1"/>
        <end position="36"/>
    </location>
</feature>
<gene>
    <name evidence="3" type="ORF">D1223_13020</name>
</gene>
<name>A0A399RCY5_9PROT</name>
<sequence length="255" mass="28811">MSDTTPPSPPPPDKPPESSAAVSHSAAKTPQPSKGELLDRNLLQPMKVYTHSPILYWWPIWLLGFVFYFLQATGIVGELTNQKVLGLIFVFTLAFVIFSTTVRLRGANSVIFGLILVIGFILLTFANLSGPIADFLAQLDIRMSNMFYLVTAVLIFVQWALMIFGFDKVRYWEIVPGQLHERVFWGSGDRAESGANARCRYRSDDFLRHRILGLVVTGDIEVTLGDGEVWHMHNVLFAKQRTRRMNELIVTRPVD</sequence>
<feature type="transmembrane region" description="Helical" evidence="2">
    <location>
        <begin position="109"/>
        <end position="126"/>
    </location>
</feature>
<dbReference type="AlphaFoldDB" id="A0A399RCY5"/>
<protein>
    <submittedName>
        <fullName evidence="3">Uncharacterized protein</fullName>
    </submittedName>
</protein>
<feature type="compositionally biased region" description="Polar residues" evidence="1">
    <location>
        <begin position="20"/>
        <end position="32"/>
    </location>
</feature>
<keyword evidence="4" id="KW-1185">Reference proteome</keyword>
<feature type="compositionally biased region" description="Pro residues" evidence="1">
    <location>
        <begin position="1"/>
        <end position="13"/>
    </location>
</feature>
<reference evidence="3 4" key="1">
    <citation type="submission" date="2018-08" db="EMBL/GenBank/DDBJ databases">
        <title>Henriciella mobilis sp. nov., isolated from seawater.</title>
        <authorList>
            <person name="Cheng H."/>
            <person name="Wu Y.-H."/>
            <person name="Xu X.-W."/>
            <person name="Guo L.-L."/>
        </authorList>
    </citation>
    <scope>NUCLEOTIDE SEQUENCE [LARGE SCALE GENOMIC DNA]</scope>
    <source>
        <strain evidence="3 4">JN25</strain>
    </source>
</reference>
<feature type="transmembrane region" description="Helical" evidence="2">
    <location>
        <begin position="84"/>
        <end position="102"/>
    </location>
</feature>
<comment type="caution">
    <text evidence="3">The sequence shown here is derived from an EMBL/GenBank/DDBJ whole genome shotgun (WGS) entry which is preliminary data.</text>
</comment>